<dbReference type="InterPro" id="IPR001283">
    <property type="entry name" value="CRISP-related"/>
</dbReference>
<dbReference type="Pfam" id="PF00188">
    <property type="entry name" value="CAP"/>
    <property type="match status" value="1"/>
</dbReference>
<dbReference type="PANTHER" id="PTHR10334">
    <property type="entry name" value="CYSTEINE-RICH SECRETORY PROTEIN-RELATED"/>
    <property type="match status" value="1"/>
</dbReference>
<keyword evidence="4" id="KW-1185">Reference proteome</keyword>
<feature type="region of interest" description="Disordered" evidence="1">
    <location>
        <begin position="1"/>
        <end position="28"/>
    </location>
</feature>
<organism evidence="3 4">
    <name type="scientific">Aphanomyces euteiches</name>
    <dbReference type="NCBI Taxonomy" id="100861"/>
    <lineage>
        <taxon>Eukaryota</taxon>
        <taxon>Sar</taxon>
        <taxon>Stramenopiles</taxon>
        <taxon>Oomycota</taxon>
        <taxon>Saprolegniomycetes</taxon>
        <taxon>Saprolegniales</taxon>
        <taxon>Verrucalvaceae</taxon>
        <taxon>Aphanomyces</taxon>
    </lineage>
</organism>
<evidence type="ECO:0000313" key="4">
    <source>
        <dbReference type="Proteomes" id="UP000481153"/>
    </source>
</evidence>
<dbReference type="InterPro" id="IPR035940">
    <property type="entry name" value="CAP_sf"/>
</dbReference>
<sequence>MSPTTINPNPVPTTAKPTTAVTTTPPPITTTPAPGGLTGMQGQLILQTNKIRAAHGLGPVAWDAALSVQMQQYADSCPGFKHGGPSGWQNLASNTPCTGDTCLKIVGAAWLWYDQEETKWNYDAHTCNGDWSVCGHFSNMMSPDVTKIACGWSQCSNGSYVWCNYEWSEMNPVVSRISGMTKDQLKASLIA</sequence>
<comment type="caution">
    <text evidence="3">The sequence shown here is derived from an EMBL/GenBank/DDBJ whole genome shotgun (WGS) entry which is preliminary data.</text>
</comment>
<dbReference type="SUPFAM" id="SSF55797">
    <property type="entry name" value="PR-1-like"/>
    <property type="match status" value="1"/>
</dbReference>
<feature type="compositionally biased region" description="Low complexity" evidence="1">
    <location>
        <begin position="1"/>
        <end position="23"/>
    </location>
</feature>
<evidence type="ECO:0000256" key="1">
    <source>
        <dbReference type="SAM" id="MobiDB-lite"/>
    </source>
</evidence>
<accession>A0A6G0WTQ8</accession>
<evidence type="ECO:0000259" key="2">
    <source>
        <dbReference type="SMART" id="SM00198"/>
    </source>
</evidence>
<gene>
    <name evidence="3" type="ORF">Ae201684_011768</name>
</gene>
<proteinExistence type="predicted"/>
<dbReference type="VEuPathDB" id="FungiDB:AeMF1_013396"/>
<dbReference type="AlphaFoldDB" id="A0A6G0WTQ8"/>
<dbReference type="InterPro" id="IPR014044">
    <property type="entry name" value="CAP_dom"/>
</dbReference>
<feature type="domain" description="SCP" evidence="2">
    <location>
        <begin position="39"/>
        <end position="166"/>
    </location>
</feature>
<reference evidence="3 4" key="1">
    <citation type="submission" date="2019-07" db="EMBL/GenBank/DDBJ databases">
        <title>Genomics analysis of Aphanomyces spp. identifies a new class of oomycete effector associated with host adaptation.</title>
        <authorList>
            <person name="Gaulin E."/>
        </authorList>
    </citation>
    <scope>NUCLEOTIDE SEQUENCE [LARGE SCALE GENOMIC DNA]</scope>
    <source>
        <strain evidence="3 4">ATCC 201684</strain>
    </source>
</reference>
<evidence type="ECO:0000313" key="3">
    <source>
        <dbReference type="EMBL" id="KAF0730886.1"/>
    </source>
</evidence>
<dbReference type="Gene3D" id="3.40.33.10">
    <property type="entry name" value="CAP"/>
    <property type="match status" value="1"/>
</dbReference>
<dbReference type="CDD" id="cd05380">
    <property type="entry name" value="CAP_euk"/>
    <property type="match status" value="1"/>
</dbReference>
<dbReference type="EMBL" id="VJMJ01000149">
    <property type="protein sequence ID" value="KAF0730886.1"/>
    <property type="molecule type" value="Genomic_DNA"/>
</dbReference>
<dbReference type="Proteomes" id="UP000481153">
    <property type="component" value="Unassembled WGS sequence"/>
</dbReference>
<protein>
    <recommendedName>
        <fullName evidence="2">SCP domain-containing protein</fullName>
    </recommendedName>
</protein>
<dbReference type="SMART" id="SM00198">
    <property type="entry name" value="SCP"/>
    <property type="match status" value="1"/>
</dbReference>
<name>A0A6G0WTQ8_9STRA</name>